<evidence type="ECO:0000313" key="1">
    <source>
        <dbReference type="EMBL" id="MFK2878722.1"/>
    </source>
</evidence>
<protein>
    <submittedName>
        <fullName evidence="1">Uncharacterized protein</fullName>
    </submittedName>
</protein>
<dbReference type="EMBL" id="JADIKK010000008">
    <property type="protein sequence ID" value="MFK2878722.1"/>
    <property type="molecule type" value="Genomic_DNA"/>
</dbReference>
<organism evidence="1 2">
    <name type="scientific">Rhodanobacter hydrolyticus</name>
    <dbReference type="NCBI Taxonomy" id="2250595"/>
    <lineage>
        <taxon>Bacteria</taxon>
        <taxon>Pseudomonadati</taxon>
        <taxon>Pseudomonadota</taxon>
        <taxon>Gammaproteobacteria</taxon>
        <taxon>Lysobacterales</taxon>
        <taxon>Rhodanobacteraceae</taxon>
        <taxon>Rhodanobacter</taxon>
    </lineage>
</organism>
<proteinExistence type="predicted"/>
<gene>
    <name evidence="1" type="ORF">ISP25_16750</name>
</gene>
<evidence type="ECO:0000313" key="2">
    <source>
        <dbReference type="Proteomes" id="UP001620339"/>
    </source>
</evidence>
<sequence>MIDLTSLSNNNLLKLYSEIEQEARRRDLSLNIGELGERLVIELFKRRTDLPVLGLASKGTKNVDALSRDGERYSIKTLQRARKTGTIYPDSENKDKQLFEFLVIVILTDSLELSRVVILSWNQFCRVRSWDRRMNAWYVGRSKRALDLGRQVFPHPIDPHRKALTETL</sequence>
<reference evidence="1 2" key="1">
    <citation type="submission" date="2020-10" db="EMBL/GenBank/DDBJ databases">
        <title>Phylogeny of dyella-like bacteria.</title>
        <authorList>
            <person name="Fu J."/>
        </authorList>
    </citation>
    <scope>NUCLEOTIDE SEQUENCE [LARGE SCALE GENOMIC DNA]</scope>
    <source>
        <strain evidence="1 2">KACC 19113</strain>
    </source>
</reference>
<accession>A0ABW8J8U6</accession>
<comment type="caution">
    <text evidence="1">The sequence shown here is derived from an EMBL/GenBank/DDBJ whole genome shotgun (WGS) entry which is preliminary data.</text>
</comment>
<keyword evidence="2" id="KW-1185">Reference proteome</keyword>
<dbReference type="RefSeq" id="WP_404615509.1">
    <property type="nucleotide sequence ID" value="NZ_JADIKK010000008.1"/>
</dbReference>
<name>A0ABW8J8U6_9GAMM</name>
<dbReference type="Proteomes" id="UP001620339">
    <property type="component" value="Unassembled WGS sequence"/>
</dbReference>